<dbReference type="RefSeq" id="WP_245730961.1">
    <property type="nucleotide sequence ID" value="NZ_FNQM01000003.1"/>
</dbReference>
<keyword evidence="3" id="KW-1185">Reference proteome</keyword>
<dbReference type="STRING" id="89524.SAMN05444370_103528"/>
<gene>
    <name evidence="2" type="ORF">SAMN05444370_103528</name>
</gene>
<name>A0A1H3ZG29_9RHOB</name>
<evidence type="ECO:0000313" key="3">
    <source>
        <dbReference type="Proteomes" id="UP000198703"/>
    </source>
</evidence>
<dbReference type="EMBL" id="FNQM01000003">
    <property type="protein sequence ID" value="SEA22726.1"/>
    <property type="molecule type" value="Genomic_DNA"/>
</dbReference>
<keyword evidence="1" id="KW-0472">Membrane</keyword>
<keyword evidence="1" id="KW-0812">Transmembrane</keyword>
<reference evidence="2 3" key="1">
    <citation type="submission" date="2016-10" db="EMBL/GenBank/DDBJ databases">
        <authorList>
            <person name="de Groot N.N."/>
        </authorList>
    </citation>
    <scope>NUCLEOTIDE SEQUENCE [LARGE SCALE GENOMIC DNA]</scope>
    <source>
        <strain evidence="2 3">DSM 15345</strain>
    </source>
</reference>
<sequence>MEFLSVAIESVAASIPAIFEVAFAAIALASAITALTPTPRDDIFVGKIYKILEAVALNVGAAKQVAPNRLGGRFVAG</sequence>
<protein>
    <submittedName>
        <fullName evidence="2">Uncharacterized protein</fullName>
    </submittedName>
</protein>
<evidence type="ECO:0000256" key="1">
    <source>
        <dbReference type="SAM" id="Phobius"/>
    </source>
</evidence>
<accession>A0A1H3ZG29</accession>
<keyword evidence="1" id="KW-1133">Transmembrane helix</keyword>
<dbReference type="AlphaFoldDB" id="A0A1H3ZG29"/>
<feature type="transmembrane region" description="Helical" evidence="1">
    <location>
        <begin position="12"/>
        <end position="35"/>
    </location>
</feature>
<dbReference type="Proteomes" id="UP000198703">
    <property type="component" value="Unassembled WGS sequence"/>
</dbReference>
<organism evidence="2 3">
    <name type="scientific">Rubrimonas cliftonensis</name>
    <dbReference type="NCBI Taxonomy" id="89524"/>
    <lineage>
        <taxon>Bacteria</taxon>
        <taxon>Pseudomonadati</taxon>
        <taxon>Pseudomonadota</taxon>
        <taxon>Alphaproteobacteria</taxon>
        <taxon>Rhodobacterales</taxon>
        <taxon>Paracoccaceae</taxon>
        <taxon>Rubrimonas</taxon>
    </lineage>
</organism>
<proteinExistence type="predicted"/>
<evidence type="ECO:0000313" key="2">
    <source>
        <dbReference type="EMBL" id="SEA22726.1"/>
    </source>
</evidence>